<comment type="caution">
    <text evidence="1">The sequence shown here is derived from an EMBL/GenBank/DDBJ whole genome shotgun (WGS) entry which is preliminary data.</text>
</comment>
<protein>
    <submittedName>
        <fullName evidence="1">Uncharacterized protein</fullName>
    </submittedName>
</protein>
<proteinExistence type="predicted"/>
<sequence>MPPTPQSYLDNIDSLRRDDFQRHFFMSRLHKQDGAVPKIASSEEVQARLMKTLAVECKLRKAFDGKVNALATKVESTASSLPHSIIIAVLRFLGMPEVFLDLFTCALEPKLNVKSSTNNTAEPITPNSGVFVGYGLEVLCSEAVLFILELATRKATGSYMYCLYEQCYFVGTEVYGG</sequence>
<keyword evidence="2" id="KW-1185">Reference proteome</keyword>
<dbReference type="PANTHER" id="PTHR37015:SF2">
    <property type="entry name" value="REVERSE TRANSCRIPTASE DOMAIN-CONTAINING PROTEIN"/>
    <property type="match status" value="1"/>
</dbReference>
<dbReference type="EMBL" id="JAANER010000002">
    <property type="protein sequence ID" value="KAG9193875.1"/>
    <property type="molecule type" value="Genomic_DNA"/>
</dbReference>
<accession>A0AAD4IFX1</accession>
<reference evidence="1" key="1">
    <citation type="submission" date="2021-07" db="EMBL/GenBank/DDBJ databases">
        <title>Genome Resource of American Ginseng Black Spot Pathogen Alternaria panax.</title>
        <authorList>
            <person name="Qiu C."/>
            <person name="Wang W."/>
            <person name="Liu Z."/>
        </authorList>
    </citation>
    <scope>NUCLEOTIDE SEQUENCE</scope>
    <source>
        <strain evidence="1">BNCC115425</strain>
    </source>
</reference>
<gene>
    <name evidence="1" type="ORF">G6011_03910</name>
</gene>
<organism evidence="1 2">
    <name type="scientific">Alternaria panax</name>
    <dbReference type="NCBI Taxonomy" id="48097"/>
    <lineage>
        <taxon>Eukaryota</taxon>
        <taxon>Fungi</taxon>
        <taxon>Dikarya</taxon>
        <taxon>Ascomycota</taxon>
        <taxon>Pezizomycotina</taxon>
        <taxon>Dothideomycetes</taxon>
        <taxon>Pleosporomycetidae</taxon>
        <taxon>Pleosporales</taxon>
        <taxon>Pleosporineae</taxon>
        <taxon>Pleosporaceae</taxon>
        <taxon>Alternaria</taxon>
        <taxon>Alternaria sect. Panax</taxon>
    </lineage>
</organism>
<dbReference type="Proteomes" id="UP001199106">
    <property type="component" value="Unassembled WGS sequence"/>
</dbReference>
<evidence type="ECO:0000313" key="1">
    <source>
        <dbReference type="EMBL" id="KAG9193875.1"/>
    </source>
</evidence>
<dbReference type="AlphaFoldDB" id="A0AAD4IFX1"/>
<evidence type="ECO:0000313" key="2">
    <source>
        <dbReference type="Proteomes" id="UP001199106"/>
    </source>
</evidence>
<name>A0AAD4IFX1_9PLEO</name>
<dbReference type="PANTHER" id="PTHR37015">
    <property type="entry name" value="REVERSE TRANSCRIPTASE DOMAIN-CONTAINING PROTEIN"/>
    <property type="match status" value="1"/>
</dbReference>